<protein>
    <submittedName>
        <fullName evidence="2">Uncharacterized protein</fullName>
    </submittedName>
</protein>
<keyword evidence="1" id="KW-1133">Transmembrane helix</keyword>
<dbReference type="Proteomes" id="UP000178419">
    <property type="component" value="Unassembled WGS sequence"/>
</dbReference>
<keyword evidence="1" id="KW-0472">Membrane</keyword>
<evidence type="ECO:0000256" key="1">
    <source>
        <dbReference type="SAM" id="Phobius"/>
    </source>
</evidence>
<sequence>MRHFAHHLQHYLPLLGILLAGVIGFTIFWYDKNFQTAIVIATATGYVVWGIVHHHLHNDLYLSVLLEYVTMAVLGVVIILSILLTA</sequence>
<reference evidence="2 3" key="1">
    <citation type="journal article" date="2016" name="Nat. Commun.">
        <title>Thousands of microbial genomes shed light on interconnected biogeochemical processes in an aquifer system.</title>
        <authorList>
            <person name="Anantharaman K."/>
            <person name="Brown C.T."/>
            <person name="Hug L.A."/>
            <person name="Sharon I."/>
            <person name="Castelle C.J."/>
            <person name="Probst A.J."/>
            <person name="Thomas B.C."/>
            <person name="Singh A."/>
            <person name="Wilkins M.J."/>
            <person name="Karaoz U."/>
            <person name="Brodie E.L."/>
            <person name="Williams K.H."/>
            <person name="Hubbard S.S."/>
            <person name="Banfield J.F."/>
        </authorList>
    </citation>
    <scope>NUCLEOTIDE SEQUENCE [LARGE SCALE GENOMIC DNA]</scope>
</reference>
<gene>
    <name evidence="2" type="ORF">A2714_03855</name>
</gene>
<comment type="caution">
    <text evidence="2">The sequence shown here is derived from an EMBL/GenBank/DDBJ whole genome shotgun (WGS) entry which is preliminary data.</text>
</comment>
<dbReference type="AlphaFoldDB" id="A0A1F7XZK9"/>
<feature type="transmembrane region" description="Helical" evidence="1">
    <location>
        <begin position="64"/>
        <end position="84"/>
    </location>
</feature>
<name>A0A1F7XZK9_9BACT</name>
<accession>A0A1F7XZK9</accession>
<feature type="transmembrane region" description="Helical" evidence="1">
    <location>
        <begin position="12"/>
        <end position="30"/>
    </location>
</feature>
<organism evidence="2 3">
    <name type="scientific">Candidatus Woesebacteria bacterium RIFCSPHIGHO2_01_FULL_38_9</name>
    <dbReference type="NCBI Taxonomy" id="1802492"/>
    <lineage>
        <taxon>Bacteria</taxon>
        <taxon>Candidatus Woeseibacteriota</taxon>
    </lineage>
</organism>
<feature type="transmembrane region" description="Helical" evidence="1">
    <location>
        <begin position="36"/>
        <end position="52"/>
    </location>
</feature>
<evidence type="ECO:0000313" key="3">
    <source>
        <dbReference type="Proteomes" id="UP000178419"/>
    </source>
</evidence>
<dbReference type="EMBL" id="MGGE01000040">
    <property type="protein sequence ID" value="OGM20497.1"/>
    <property type="molecule type" value="Genomic_DNA"/>
</dbReference>
<evidence type="ECO:0000313" key="2">
    <source>
        <dbReference type="EMBL" id="OGM20497.1"/>
    </source>
</evidence>
<proteinExistence type="predicted"/>
<keyword evidence="1" id="KW-0812">Transmembrane</keyword>